<feature type="repeat" description="ANK" evidence="7">
    <location>
        <begin position="133"/>
        <end position="165"/>
    </location>
</feature>
<feature type="repeat" description="ANK" evidence="7">
    <location>
        <begin position="34"/>
        <end position="66"/>
    </location>
</feature>
<feature type="transmembrane region" description="Helical" evidence="9">
    <location>
        <begin position="866"/>
        <end position="885"/>
    </location>
</feature>
<keyword evidence="8" id="KW-0175">Coiled coil</keyword>
<proteinExistence type="predicted"/>
<dbReference type="eggNOG" id="KOG4177">
    <property type="taxonomic scope" value="Eukaryota"/>
</dbReference>
<dbReference type="SUPFAM" id="SSF48403">
    <property type="entry name" value="Ankyrin repeat"/>
    <property type="match status" value="2"/>
</dbReference>
<feature type="transmembrane region" description="Helical" evidence="9">
    <location>
        <begin position="1037"/>
        <end position="1062"/>
    </location>
</feature>
<evidence type="ECO:0000256" key="7">
    <source>
        <dbReference type="PROSITE-ProRule" id="PRU00023"/>
    </source>
</evidence>
<evidence type="ECO:0000256" key="2">
    <source>
        <dbReference type="ARBA" id="ARBA00022692"/>
    </source>
</evidence>
<evidence type="ECO:0000256" key="3">
    <source>
        <dbReference type="ARBA" id="ARBA00022737"/>
    </source>
</evidence>
<dbReference type="InterPro" id="IPR002110">
    <property type="entry name" value="Ankyrin_rpt"/>
</dbReference>
<dbReference type="GO" id="GO:0016020">
    <property type="term" value="C:membrane"/>
    <property type="evidence" value="ECO:0007669"/>
    <property type="project" value="UniProtKB-SubCell"/>
</dbReference>
<dbReference type="InterPro" id="IPR036770">
    <property type="entry name" value="Ankyrin_rpt-contain_sf"/>
</dbReference>
<dbReference type="Gene3D" id="1.25.40.20">
    <property type="entry name" value="Ankyrin repeat-containing domain"/>
    <property type="match status" value="6"/>
</dbReference>
<sequence length="1258" mass="140552">MGERTIWKDARHGKVLEVQRRLAQGEFVDQMDEQGDTPLVHAASNGKANVIQVLLKHHASLDAHRKDRLSALLRAIQKGSMDSVRLLLEHGANVDSTFPDGKTPLIFAAGHGVAPMVSLLLEFRANPDAQDEAGNTALLLASANGYPRVVQFLMDAGANCNLPNYESKTPLSAAASEGRTEVLHILLGKESSTTDVDGCNEDGWTALIHSADRGHLECARVLVEHHANIDVVTTNGATALWVATKRGYNEIVRLLLNRSTAVVDVPVGGMTPLMVAAAYGYMSIVQLLLDVSAKFDAKNADGKTPVDLAVEHNHVNCKVLLLLRQQHPLLYFAKAGDLPRLMAQLEIPGVSVDERDDTRKTALMYAAVSGHTHIMRHLLSHGADMHAFDMNGATALSLASGECRALLEREMLHLLVRQGKHQALRELLDENDNLDIEQPDEDGTTLLMTAVDSGEADIVKLLLDQNADLNAKRVDGKTPLILATEGNHLGSKAYLEKEALFREKFPLLYEARSDNVVATRKLLEAGAQVDERDDDGWSALMYAASMNNVGVLKVLLDFGASIGGSDKGGKTAFMVAPNKEAFVKLILEQSSSELRFSEQMFKGAIECDPKLGKAILDEFVIERGRYNLEFRELDRIYGKGEVHESALYSIMHLDTAEPEAKEAVKQYCLQHPMIRRVLQLKWEFFAQRLYIEQFLAYMLLLMSSIISGSFYQLDEAPRNVLKELENFFQPDWTASPIPVVTSIDGTVTEQVDSSGFRLAFNVWLVTFVYVIVAYAIAHYGLKPKRICALSKWCREGTYFGLVKFIVWGDYTELDWSEQIPDMKQWKSYAMKLLFVQSLLWTAVLGIPLFAYIATRSDAEINASKDFIQMFQNFILWLAALYFFRWEVKEMMGYGTRNYFTSIVNTMQMITFCVILFFYVPCQLQIIPETIVARQTQLVCSGLTTLSLWVLFLQFLEIIPSAGYLLPMMKGLMRDLTRFSILYGVFQCGLTCCYYILFQGKIGHESMLKSFSTVFFVLFGQLDQVLEAIDSEKADQPLLYVVGYILLMFHCAAAIVLLLNVLIAMMNVTMQMGLENARIEALVSYAHCILRLELSLQPQERLEMIYIIKPKFLKDIDPAMLYSAPESSITGDELPEFAIKRQEANKFRSIHIKNVVQRVDETQPLIVSASEEGAAARPNAVGILNPAFYEKTTKSEYAPLVEIPDNSTVQFQNDVKAALTTIKKEHAQQLNQLKVQIAELTKSILDYQATTAPSGMVSM</sequence>
<feature type="transmembrane region" description="Helical" evidence="9">
    <location>
        <begin position="897"/>
        <end position="919"/>
    </location>
</feature>
<protein>
    <recommendedName>
        <fullName evidence="10">Ion transport domain-containing protein</fullName>
    </recommendedName>
</protein>
<dbReference type="PANTHER" id="PTHR24198">
    <property type="entry name" value="ANKYRIN REPEAT AND PROTEIN KINASE DOMAIN-CONTAINING PROTEIN"/>
    <property type="match status" value="1"/>
</dbReference>
<keyword evidence="4 9" id="KW-1133">Transmembrane helix</keyword>
<keyword evidence="3" id="KW-0677">Repeat</keyword>
<evidence type="ECO:0000256" key="9">
    <source>
        <dbReference type="SAM" id="Phobius"/>
    </source>
</evidence>
<keyword evidence="2 9" id="KW-0812">Transmembrane</keyword>
<feature type="repeat" description="ANK" evidence="7">
    <location>
        <begin position="535"/>
        <end position="567"/>
    </location>
</feature>
<feature type="repeat" description="ANK" evidence="7">
    <location>
        <begin position="67"/>
        <end position="99"/>
    </location>
</feature>
<dbReference type="STRING" id="157072.A0A024TB35"/>
<evidence type="ECO:0000259" key="10">
    <source>
        <dbReference type="Pfam" id="PF00520"/>
    </source>
</evidence>
<feature type="transmembrane region" description="Helical" evidence="9">
    <location>
        <begin position="760"/>
        <end position="781"/>
    </location>
</feature>
<comment type="subcellular location">
    <subcellularLocation>
        <location evidence="1">Membrane</location>
        <topology evidence="1">Multi-pass membrane protein</topology>
    </subcellularLocation>
</comment>
<dbReference type="Pfam" id="PF12796">
    <property type="entry name" value="Ank_2"/>
    <property type="match status" value="7"/>
</dbReference>
<gene>
    <name evidence="11" type="ORF">H310_14033</name>
</gene>
<organism evidence="11">
    <name type="scientific">Aphanomyces invadans</name>
    <dbReference type="NCBI Taxonomy" id="157072"/>
    <lineage>
        <taxon>Eukaryota</taxon>
        <taxon>Sar</taxon>
        <taxon>Stramenopiles</taxon>
        <taxon>Oomycota</taxon>
        <taxon>Saprolegniomycetes</taxon>
        <taxon>Saprolegniales</taxon>
        <taxon>Verrucalvaceae</taxon>
        <taxon>Aphanomyces</taxon>
    </lineage>
</organism>
<keyword evidence="5 7" id="KW-0040">ANK repeat</keyword>
<evidence type="ECO:0000256" key="1">
    <source>
        <dbReference type="ARBA" id="ARBA00004141"/>
    </source>
</evidence>
<feature type="repeat" description="ANK" evidence="7">
    <location>
        <begin position="202"/>
        <end position="234"/>
    </location>
</feature>
<evidence type="ECO:0000313" key="11">
    <source>
        <dbReference type="EMBL" id="ETV91345.1"/>
    </source>
</evidence>
<accession>A0A024TB35</accession>
<feature type="repeat" description="ANK" evidence="7">
    <location>
        <begin position="358"/>
        <end position="390"/>
    </location>
</feature>
<dbReference type="GO" id="GO:0005216">
    <property type="term" value="F:monoatomic ion channel activity"/>
    <property type="evidence" value="ECO:0007669"/>
    <property type="project" value="InterPro"/>
</dbReference>
<feature type="transmembrane region" description="Helical" evidence="9">
    <location>
        <begin position="945"/>
        <end position="966"/>
    </location>
</feature>
<dbReference type="RefSeq" id="XP_008879973.1">
    <property type="nucleotide sequence ID" value="XM_008881751.1"/>
</dbReference>
<dbReference type="GeneID" id="20091083"/>
<dbReference type="SMART" id="SM00248">
    <property type="entry name" value="ANK"/>
    <property type="match status" value="14"/>
</dbReference>
<feature type="repeat" description="ANK" evidence="7">
    <location>
        <begin position="268"/>
        <end position="300"/>
    </location>
</feature>
<dbReference type="OrthoDB" id="20872at2759"/>
<feature type="repeat" description="ANK" evidence="7">
    <location>
        <begin position="100"/>
        <end position="132"/>
    </location>
</feature>
<evidence type="ECO:0000256" key="4">
    <source>
        <dbReference type="ARBA" id="ARBA00022989"/>
    </source>
</evidence>
<dbReference type="VEuPathDB" id="FungiDB:H310_14033"/>
<evidence type="ECO:0000256" key="6">
    <source>
        <dbReference type="ARBA" id="ARBA00023136"/>
    </source>
</evidence>
<reference evidence="11" key="1">
    <citation type="submission" date="2013-12" db="EMBL/GenBank/DDBJ databases">
        <title>The Genome Sequence of Aphanomyces invadans NJM9701.</title>
        <authorList>
            <consortium name="The Broad Institute Genomics Platform"/>
            <person name="Russ C."/>
            <person name="Tyler B."/>
            <person name="van West P."/>
            <person name="Dieguez-Uribeondo J."/>
            <person name="Young S.K."/>
            <person name="Zeng Q."/>
            <person name="Gargeya S."/>
            <person name="Fitzgerald M."/>
            <person name="Abouelleil A."/>
            <person name="Alvarado L."/>
            <person name="Chapman S.B."/>
            <person name="Gainer-Dewar J."/>
            <person name="Goldberg J."/>
            <person name="Griggs A."/>
            <person name="Gujja S."/>
            <person name="Hansen M."/>
            <person name="Howarth C."/>
            <person name="Imamovic A."/>
            <person name="Ireland A."/>
            <person name="Larimer J."/>
            <person name="McCowan C."/>
            <person name="Murphy C."/>
            <person name="Pearson M."/>
            <person name="Poon T.W."/>
            <person name="Priest M."/>
            <person name="Roberts A."/>
            <person name="Saif S."/>
            <person name="Shea T."/>
            <person name="Sykes S."/>
            <person name="Wortman J."/>
            <person name="Nusbaum C."/>
            <person name="Birren B."/>
        </authorList>
    </citation>
    <scope>NUCLEOTIDE SEQUENCE [LARGE SCALE GENOMIC DNA]</scope>
    <source>
        <strain evidence="11">NJM9701</strain>
    </source>
</reference>
<dbReference type="PROSITE" id="PS50088">
    <property type="entry name" value="ANK_REPEAT"/>
    <property type="match status" value="9"/>
</dbReference>
<keyword evidence="6 9" id="KW-0472">Membrane</keyword>
<dbReference type="InterPro" id="IPR005821">
    <property type="entry name" value="Ion_trans_dom"/>
</dbReference>
<name>A0A024TB35_9STRA</name>
<dbReference type="AlphaFoldDB" id="A0A024TB35"/>
<feature type="repeat" description="ANK" evidence="7">
    <location>
        <begin position="442"/>
        <end position="474"/>
    </location>
</feature>
<dbReference type="PANTHER" id="PTHR24198:SF165">
    <property type="entry name" value="ANKYRIN REPEAT-CONTAINING PROTEIN-RELATED"/>
    <property type="match status" value="1"/>
</dbReference>
<evidence type="ECO:0000256" key="8">
    <source>
        <dbReference type="SAM" id="Coils"/>
    </source>
</evidence>
<evidence type="ECO:0000256" key="5">
    <source>
        <dbReference type="ARBA" id="ARBA00023043"/>
    </source>
</evidence>
<feature type="domain" description="Ion transport" evidence="10">
    <location>
        <begin position="868"/>
        <end position="1071"/>
    </location>
</feature>
<feature type="transmembrane region" description="Helical" evidence="9">
    <location>
        <begin position="832"/>
        <end position="854"/>
    </location>
</feature>
<dbReference type="PROSITE" id="PS50297">
    <property type="entry name" value="ANK_REP_REGION"/>
    <property type="match status" value="9"/>
</dbReference>
<dbReference type="Pfam" id="PF00520">
    <property type="entry name" value="Ion_trans"/>
    <property type="match status" value="1"/>
</dbReference>
<dbReference type="EMBL" id="KI914011">
    <property type="protein sequence ID" value="ETV91345.1"/>
    <property type="molecule type" value="Genomic_DNA"/>
</dbReference>
<feature type="coiled-coil region" evidence="8">
    <location>
        <begin position="1222"/>
        <end position="1249"/>
    </location>
</feature>
<dbReference type="PRINTS" id="PR01415">
    <property type="entry name" value="ANKYRIN"/>
</dbReference>
<feature type="transmembrane region" description="Helical" evidence="9">
    <location>
        <begin position="978"/>
        <end position="997"/>
    </location>
</feature>